<dbReference type="AlphaFoldDB" id="A0A951PRX8"/>
<name>A0A951PRX8_9CYAN</name>
<feature type="region of interest" description="Disordered" evidence="1">
    <location>
        <begin position="44"/>
        <end position="75"/>
    </location>
</feature>
<proteinExistence type="predicted"/>
<feature type="compositionally biased region" description="Polar residues" evidence="1">
    <location>
        <begin position="61"/>
        <end position="75"/>
    </location>
</feature>
<evidence type="ECO:0000313" key="3">
    <source>
        <dbReference type="Proteomes" id="UP000753908"/>
    </source>
</evidence>
<reference evidence="2" key="2">
    <citation type="journal article" date="2022" name="Microbiol. Resour. Announc.">
        <title>Metagenome Sequencing to Explore Phylogenomics of Terrestrial Cyanobacteria.</title>
        <authorList>
            <person name="Ward R.D."/>
            <person name="Stajich J.E."/>
            <person name="Johansen J.R."/>
            <person name="Huntemann M."/>
            <person name="Clum A."/>
            <person name="Foster B."/>
            <person name="Foster B."/>
            <person name="Roux S."/>
            <person name="Palaniappan K."/>
            <person name="Varghese N."/>
            <person name="Mukherjee S."/>
            <person name="Reddy T.B.K."/>
            <person name="Daum C."/>
            <person name="Copeland A."/>
            <person name="Chen I.A."/>
            <person name="Ivanova N.N."/>
            <person name="Kyrpides N.C."/>
            <person name="Shapiro N."/>
            <person name="Eloe-Fadrosh E.A."/>
            <person name="Pietrasiak N."/>
        </authorList>
    </citation>
    <scope>NUCLEOTIDE SEQUENCE</scope>
    <source>
        <strain evidence="2">CPER-KK1</strain>
    </source>
</reference>
<accession>A0A951PRX8</accession>
<sequence length="75" mass="8330">MNKIANNNKTTEKTLPFAGLLFLMLVFGGGIRQVGYAFDNAVAKETSHTAQEKPHQDSHQNADSPNQDTLYYSPF</sequence>
<feature type="compositionally biased region" description="Basic and acidic residues" evidence="1">
    <location>
        <begin position="45"/>
        <end position="60"/>
    </location>
</feature>
<reference evidence="2" key="1">
    <citation type="submission" date="2021-05" db="EMBL/GenBank/DDBJ databases">
        <authorList>
            <person name="Pietrasiak N."/>
            <person name="Ward R."/>
            <person name="Stajich J.E."/>
            <person name="Kurbessoian T."/>
        </authorList>
    </citation>
    <scope>NUCLEOTIDE SEQUENCE</scope>
    <source>
        <strain evidence="2">CPER-KK1</strain>
    </source>
</reference>
<protein>
    <submittedName>
        <fullName evidence="2">Uncharacterized protein</fullName>
    </submittedName>
</protein>
<dbReference type="EMBL" id="JAHHIF010000072">
    <property type="protein sequence ID" value="MBW4548827.1"/>
    <property type="molecule type" value="Genomic_DNA"/>
</dbReference>
<gene>
    <name evidence="2" type="ORF">KME25_31140</name>
</gene>
<organism evidence="2 3">
    <name type="scientific">Symplocastrum torsivum CPER-KK1</name>
    <dbReference type="NCBI Taxonomy" id="450513"/>
    <lineage>
        <taxon>Bacteria</taxon>
        <taxon>Bacillati</taxon>
        <taxon>Cyanobacteriota</taxon>
        <taxon>Cyanophyceae</taxon>
        <taxon>Oscillatoriophycideae</taxon>
        <taxon>Oscillatoriales</taxon>
        <taxon>Microcoleaceae</taxon>
        <taxon>Symplocastrum</taxon>
    </lineage>
</organism>
<evidence type="ECO:0000256" key="1">
    <source>
        <dbReference type="SAM" id="MobiDB-lite"/>
    </source>
</evidence>
<comment type="caution">
    <text evidence="2">The sequence shown here is derived from an EMBL/GenBank/DDBJ whole genome shotgun (WGS) entry which is preliminary data.</text>
</comment>
<dbReference type="Proteomes" id="UP000753908">
    <property type="component" value="Unassembled WGS sequence"/>
</dbReference>
<evidence type="ECO:0000313" key="2">
    <source>
        <dbReference type="EMBL" id="MBW4548827.1"/>
    </source>
</evidence>